<comment type="similarity">
    <text evidence="1 6">Belongs to the peptidase S14 family.</text>
</comment>
<evidence type="ECO:0000256" key="7">
    <source>
        <dbReference type="SAM" id="MobiDB-lite"/>
    </source>
</evidence>
<evidence type="ECO:0000256" key="6">
    <source>
        <dbReference type="RuleBase" id="RU003567"/>
    </source>
</evidence>
<evidence type="ECO:0000256" key="2">
    <source>
        <dbReference type="ARBA" id="ARBA00022490"/>
    </source>
</evidence>
<dbReference type="Proteomes" id="UP000606889">
    <property type="component" value="Unassembled WGS sequence"/>
</dbReference>
<keyword evidence="9" id="KW-1185">Reference proteome</keyword>
<comment type="caution">
    <text evidence="8">The sequence shown here is derived from an EMBL/GenBank/DDBJ whole genome shotgun (WGS) entry which is preliminary data.</text>
</comment>
<reference evidence="8 9" key="1">
    <citation type="submission" date="2020-08" db="EMBL/GenBank/DDBJ databases">
        <title>Genome public.</title>
        <authorList>
            <person name="Liu C."/>
            <person name="Sun Q."/>
        </authorList>
    </citation>
    <scope>NUCLEOTIDE SEQUENCE [LARGE SCALE GENOMIC DNA]</scope>
    <source>
        <strain evidence="8 9">NSJ-35</strain>
    </source>
</reference>
<dbReference type="PRINTS" id="PR00127">
    <property type="entry name" value="CLPPROTEASEP"/>
</dbReference>
<evidence type="ECO:0000256" key="1">
    <source>
        <dbReference type="ARBA" id="ARBA00007039"/>
    </source>
</evidence>
<name>A0ABR7EFE6_9FIRM</name>
<evidence type="ECO:0000313" key="8">
    <source>
        <dbReference type="EMBL" id="MBC5648497.1"/>
    </source>
</evidence>
<evidence type="ECO:0000256" key="5">
    <source>
        <dbReference type="ARBA" id="ARBA00022825"/>
    </source>
</evidence>
<proteinExistence type="inferred from homology"/>
<accession>A0ABR7EFE6</accession>
<evidence type="ECO:0000256" key="4">
    <source>
        <dbReference type="ARBA" id="ARBA00022801"/>
    </source>
</evidence>
<dbReference type="InterPro" id="IPR023562">
    <property type="entry name" value="ClpP/TepA"/>
</dbReference>
<sequence>MNKFWNFKAKDESTGELTLYGDISSATWWGDEVTPQQFKDDLDALGGISNLDIYINSGGGDVFAGQAIHSMLKRHKAYKTVYIDGLAASIASVIAMAGDKIIMPKNASMMIHNAWTLIAGNKDDLRKMADDMEKIDAGIVATYAEKTGLDESEIVSLMNAETWFTADEAVKKGFADEIEETKQIAASMDGEFLVYGNQRFDIGRYKHRPDIPCEAHTEQMEPPDKGGFLEPDNGGVSQPVEDIALDEQREYFSRIKKKLLEV</sequence>
<organism evidence="8 9">
    <name type="scientific">Christensenella tenuis</name>
    <dbReference type="NCBI Taxonomy" id="2763033"/>
    <lineage>
        <taxon>Bacteria</taxon>
        <taxon>Bacillati</taxon>
        <taxon>Bacillota</taxon>
        <taxon>Clostridia</taxon>
        <taxon>Christensenellales</taxon>
        <taxon>Christensenellaceae</taxon>
        <taxon>Christensenella</taxon>
    </lineage>
</organism>
<dbReference type="InterPro" id="IPR001907">
    <property type="entry name" value="ClpP"/>
</dbReference>
<evidence type="ECO:0000256" key="3">
    <source>
        <dbReference type="ARBA" id="ARBA00022670"/>
    </source>
</evidence>
<dbReference type="GO" id="GO:0008233">
    <property type="term" value="F:peptidase activity"/>
    <property type="evidence" value="ECO:0007669"/>
    <property type="project" value="UniProtKB-KW"/>
</dbReference>
<dbReference type="Pfam" id="PF00574">
    <property type="entry name" value="CLP_protease"/>
    <property type="match status" value="1"/>
</dbReference>
<dbReference type="NCBIfam" id="NF045542">
    <property type="entry name" value="Clp_rel_HeadMat"/>
    <property type="match status" value="1"/>
</dbReference>
<gene>
    <name evidence="8" type="ORF">H8S18_09130</name>
</gene>
<dbReference type="EMBL" id="JACOON010000004">
    <property type="protein sequence ID" value="MBC5648497.1"/>
    <property type="molecule type" value="Genomic_DNA"/>
</dbReference>
<dbReference type="SUPFAM" id="SSF52096">
    <property type="entry name" value="ClpP/crotonase"/>
    <property type="match status" value="1"/>
</dbReference>
<keyword evidence="2" id="KW-0963">Cytoplasm</keyword>
<dbReference type="Gene3D" id="3.90.226.10">
    <property type="entry name" value="2-enoyl-CoA Hydratase, Chain A, domain 1"/>
    <property type="match status" value="1"/>
</dbReference>
<keyword evidence="3 8" id="KW-0645">Protease</keyword>
<dbReference type="PANTHER" id="PTHR10381:SF70">
    <property type="entry name" value="ATP-DEPENDENT CLP PROTEASE PROTEOLYTIC SUBUNIT"/>
    <property type="match status" value="1"/>
</dbReference>
<dbReference type="RefSeq" id="WP_186857999.1">
    <property type="nucleotide sequence ID" value="NZ_JACOON010000004.1"/>
</dbReference>
<feature type="region of interest" description="Disordered" evidence="7">
    <location>
        <begin position="216"/>
        <end position="238"/>
    </location>
</feature>
<evidence type="ECO:0000313" key="9">
    <source>
        <dbReference type="Proteomes" id="UP000606889"/>
    </source>
</evidence>
<keyword evidence="4" id="KW-0378">Hydrolase</keyword>
<dbReference type="InterPro" id="IPR029045">
    <property type="entry name" value="ClpP/crotonase-like_dom_sf"/>
</dbReference>
<dbReference type="GO" id="GO:0006508">
    <property type="term" value="P:proteolysis"/>
    <property type="evidence" value="ECO:0007669"/>
    <property type="project" value="UniProtKB-KW"/>
</dbReference>
<protein>
    <recommendedName>
        <fullName evidence="6">ATP-dependent Clp protease proteolytic subunit</fullName>
    </recommendedName>
</protein>
<keyword evidence="5" id="KW-0720">Serine protease</keyword>
<dbReference type="PANTHER" id="PTHR10381">
    <property type="entry name" value="ATP-DEPENDENT CLP PROTEASE PROTEOLYTIC SUBUNIT"/>
    <property type="match status" value="1"/>
</dbReference>
<dbReference type="CDD" id="cd07016">
    <property type="entry name" value="S14_ClpP_1"/>
    <property type="match status" value="1"/>
</dbReference>